<dbReference type="EMBL" id="DF841505">
    <property type="protein sequence ID" value="GAT45566.1"/>
    <property type="molecule type" value="Genomic_DNA"/>
</dbReference>
<reference evidence="1" key="1">
    <citation type="submission" date="2014-09" db="EMBL/GenBank/DDBJ databases">
        <title>Genome sequence of the luminous mushroom Mycena chlorophos for searching fungal bioluminescence genes.</title>
        <authorList>
            <person name="Tanaka Y."/>
            <person name="Kasuga D."/>
            <person name="Oba Y."/>
            <person name="Hase S."/>
            <person name="Sato K."/>
            <person name="Oba Y."/>
            <person name="Sakakibara Y."/>
        </authorList>
    </citation>
    <scope>NUCLEOTIDE SEQUENCE</scope>
</reference>
<keyword evidence="2" id="KW-1185">Reference proteome</keyword>
<evidence type="ECO:0000313" key="2">
    <source>
        <dbReference type="Proteomes" id="UP000815677"/>
    </source>
</evidence>
<name>A0ABQ0L6T1_MYCCL</name>
<sequence length="241" mass="26897">MCVWAIYRSRRLVVRNRIGNDVDVDRFWLRSTTTTTVAPPMASESVSETFDVALMNTHCVVPARTIAPDLGGSALFARLQRSDSDNPPSRRLAWPLQKIIAAQSTVRLCRQTFFCTTFLSGPAKPASHVSSTGRRCNRRAPCLSRGIPWHACTFLDKISPTWPSAVQRIRQTEIDLADESRRLRAASPAPSTTRLATIFSTHPTCVLRQPTSCMSSPHTRGLSRLQNLIHVVHALLGRIRR</sequence>
<gene>
    <name evidence="1" type="ORF">MCHLO_03137</name>
</gene>
<proteinExistence type="predicted"/>
<accession>A0ABQ0L6T1</accession>
<evidence type="ECO:0000313" key="1">
    <source>
        <dbReference type="EMBL" id="GAT45566.1"/>
    </source>
</evidence>
<protein>
    <submittedName>
        <fullName evidence="1">Uncharacterized protein</fullName>
    </submittedName>
</protein>
<organism evidence="1 2">
    <name type="scientific">Mycena chlorophos</name>
    <name type="common">Agaric fungus</name>
    <name type="synonym">Agaricus chlorophos</name>
    <dbReference type="NCBI Taxonomy" id="658473"/>
    <lineage>
        <taxon>Eukaryota</taxon>
        <taxon>Fungi</taxon>
        <taxon>Dikarya</taxon>
        <taxon>Basidiomycota</taxon>
        <taxon>Agaricomycotina</taxon>
        <taxon>Agaricomycetes</taxon>
        <taxon>Agaricomycetidae</taxon>
        <taxon>Agaricales</taxon>
        <taxon>Marasmiineae</taxon>
        <taxon>Mycenaceae</taxon>
        <taxon>Mycena</taxon>
    </lineage>
</organism>
<dbReference type="Proteomes" id="UP000815677">
    <property type="component" value="Unassembled WGS sequence"/>
</dbReference>